<feature type="domain" description="FAD-binding FR-type" evidence="29">
    <location>
        <begin position="129"/>
        <end position="270"/>
    </location>
</feature>
<evidence type="ECO:0000256" key="18">
    <source>
        <dbReference type="ARBA" id="ARBA00023027"/>
    </source>
</evidence>
<dbReference type="SUPFAM" id="SSF63380">
    <property type="entry name" value="Riboflavin synthase domain-like"/>
    <property type="match status" value="1"/>
</dbReference>
<dbReference type="CDD" id="cd06188">
    <property type="entry name" value="NADH_quinone_reductase"/>
    <property type="match status" value="1"/>
</dbReference>
<comment type="cofactor">
    <cofactor evidence="27">
        <name>[2Fe-2S] cluster</name>
        <dbReference type="ChEBI" id="CHEBI:190135"/>
    </cofactor>
    <text evidence="27">Binds 1 [2Fe-2S] cluster.</text>
</comment>
<evidence type="ECO:0000256" key="19">
    <source>
        <dbReference type="ARBA" id="ARBA00023053"/>
    </source>
</evidence>
<feature type="domain" description="2Fe-2S ferredoxin-type" evidence="28">
    <location>
        <begin position="34"/>
        <end position="126"/>
    </location>
</feature>
<dbReference type="PANTHER" id="PTHR43644">
    <property type="entry name" value="NA(+)-TRANSLOCATING NADH-QUINONE REDUCTASE SUBUNIT"/>
    <property type="match status" value="1"/>
</dbReference>
<keyword evidence="30" id="KW-0560">Oxidoreductase</keyword>
<dbReference type="CDD" id="cd00207">
    <property type="entry name" value="fer2"/>
    <property type="match status" value="1"/>
</dbReference>
<evidence type="ECO:0000259" key="28">
    <source>
        <dbReference type="PROSITE" id="PS51085"/>
    </source>
</evidence>
<evidence type="ECO:0000259" key="29">
    <source>
        <dbReference type="PROSITE" id="PS51384"/>
    </source>
</evidence>
<dbReference type="InterPro" id="IPR008333">
    <property type="entry name" value="Cbr1-like_FAD-bd_dom"/>
</dbReference>
<evidence type="ECO:0000256" key="16">
    <source>
        <dbReference type="ARBA" id="ARBA00023004"/>
    </source>
</evidence>
<keyword evidence="20 27" id="KW-0406">Ion transport</keyword>
<feature type="binding site" evidence="27">
    <location>
        <position position="110"/>
    </location>
    <ligand>
        <name>[2Fe-2S] cluster</name>
        <dbReference type="ChEBI" id="CHEBI:190135"/>
    </ligand>
</feature>
<proteinExistence type="inferred from homology"/>
<evidence type="ECO:0000256" key="6">
    <source>
        <dbReference type="ARBA" id="ARBA00013099"/>
    </source>
</evidence>
<comment type="cofactor">
    <cofactor evidence="1 27">
        <name>FAD</name>
        <dbReference type="ChEBI" id="CHEBI:57692"/>
    </cofactor>
</comment>
<dbReference type="Pfam" id="PF00175">
    <property type="entry name" value="NAD_binding_1"/>
    <property type="match status" value="1"/>
</dbReference>
<evidence type="ECO:0000313" key="30">
    <source>
        <dbReference type="EMBL" id="QDU42239.1"/>
    </source>
</evidence>
<evidence type="ECO:0000256" key="20">
    <source>
        <dbReference type="ARBA" id="ARBA00023065"/>
    </source>
</evidence>
<dbReference type="GO" id="GO:0046872">
    <property type="term" value="F:metal ion binding"/>
    <property type="evidence" value="ECO:0007669"/>
    <property type="project" value="UniProtKB-KW"/>
</dbReference>
<evidence type="ECO:0000256" key="3">
    <source>
        <dbReference type="ARBA" id="ARBA00004533"/>
    </source>
</evidence>
<comment type="subunit">
    <text evidence="5 27">Composed of six subunits; NqrA, NqrB, NqrC, NqrD, NqrE and NqrF.</text>
</comment>
<dbReference type="InterPro" id="IPR001433">
    <property type="entry name" value="OxRdtase_FAD/NAD-bd"/>
</dbReference>
<evidence type="ECO:0000256" key="4">
    <source>
        <dbReference type="ARBA" id="ARBA00005570"/>
    </source>
</evidence>
<dbReference type="AlphaFoldDB" id="A0A517ZIG6"/>
<dbReference type="InterPro" id="IPR010205">
    <property type="entry name" value="NqrF"/>
</dbReference>
<dbReference type="PROSITE" id="PS51085">
    <property type="entry name" value="2FE2S_FER_2"/>
    <property type="match status" value="1"/>
</dbReference>
<dbReference type="GO" id="GO:0005886">
    <property type="term" value="C:plasma membrane"/>
    <property type="evidence" value="ECO:0007669"/>
    <property type="project" value="UniProtKB-SubCell"/>
</dbReference>
<comment type="function">
    <text evidence="2 27">NQR complex catalyzes the reduction of ubiquinone-1 to ubiquinol by two successive reactions, coupled with the transport of Na(+) ions from the cytoplasm to the periplasm. The first step is catalyzed by NqrF, which accepts electrons from NADH and reduces ubiquinone-1 to ubisemiquinone by a one-electron transfer pathway.</text>
</comment>
<keyword evidence="17 27" id="KW-0411">Iron-sulfur</keyword>
<evidence type="ECO:0000256" key="27">
    <source>
        <dbReference type="HAMAP-Rule" id="MF_00430"/>
    </source>
</evidence>
<organism evidence="30 31">
    <name type="scientific">Symmachiella dynata</name>
    <dbReference type="NCBI Taxonomy" id="2527995"/>
    <lineage>
        <taxon>Bacteria</taxon>
        <taxon>Pseudomonadati</taxon>
        <taxon>Planctomycetota</taxon>
        <taxon>Planctomycetia</taxon>
        <taxon>Planctomycetales</taxon>
        <taxon>Planctomycetaceae</taxon>
        <taxon>Symmachiella</taxon>
    </lineage>
</organism>
<dbReference type="HAMAP" id="MF_00430">
    <property type="entry name" value="NqrF"/>
    <property type="match status" value="1"/>
</dbReference>
<evidence type="ECO:0000256" key="10">
    <source>
        <dbReference type="ARBA" id="ARBA00022519"/>
    </source>
</evidence>
<gene>
    <name evidence="27 30" type="primary">nqrF</name>
    <name evidence="30" type="ORF">Mal52_06940</name>
</gene>
<dbReference type="GO" id="GO:0016655">
    <property type="term" value="F:oxidoreductase activity, acting on NAD(P)H, quinone or similar compound as acceptor"/>
    <property type="evidence" value="ECO:0007669"/>
    <property type="project" value="InterPro"/>
</dbReference>
<keyword evidence="31" id="KW-1185">Reference proteome</keyword>
<dbReference type="EMBL" id="CP036276">
    <property type="protein sequence ID" value="QDU42239.1"/>
    <property type="molecule type" value="Genomic_DNA"/>
</dbReference>
<dbReference type="InterPro" id="IPR017938">
    <property type="entry name" value="Riboflavin_synthase-like_b-brl"/>
</dbReference>
<evidence type="ECO:0000256" key="14">
    <source>
        <dbReference type="ARBA" id="ARBA00022827"/>
    </source>
</evidence>
<keyword evidence="27" id="KW-0812">Transmembrane</keyword>
<keyword evidence="8 27" id="KW-0813">Transport</keyword>
<feature type="binding site" evidence="27">
    <location>
        <position position="75"/>
    </location>
    <ligand>
        <name>[2Fe-2S] cluster</name>
        <dbReference type="ChEBI" id="CHEBI:190135"/>
    </ligand>
</feature>
<keyword evidence="13 27" id="KW-0479">Metal-binding</keyword>
<keyword evidence="9 27" id="KW-1003">Cell membrane</keyword>
<dbReference type="Proteomes" id="UP000319383">
    <property type="component" value="Chromosome"/>
</dbReference>
<dbReference type="PANTHER" id="PTHR43644:SF1">
    <property type="entry name" value="NAD(P)H-FLAVIN REDUCTASE"/>
    <property type="match status" value="1"/>
</dbReference>
<evidence type="ECO:0000256" key="8">
    <source>
        <dbReference type="ARBA" id="ARBA00022448"/>
    </source>
</evidence>
<keyword evidence="14 27" id="KW-0274">FAD</keyword>
<keyword evidence="27" id="KW-1133">Transmembrane helix</keyword>
<keyword evidence="23 27" id="KW-0739">Sodium transport</keyword>
<dbReference type="InterPro" id="IPR012675">
    <property type="entry name" value="Beta-grasp_dom_sf"/>
</dbReference>
<dbReference type="EC" id="7.2.1.1" evidence="6 27"/>
<dbReference type="InterPro" id="IPR017927">
    <property type="entry name" value="FAD-bd_FR_type"/>
</dbReference>
<keyword evidence="18 27" id="KW-0520">NAD</keyword>
<dbReference type="PROSITE" id="PS51384">
    <property type="entry name" value="FAD_FR"/>
    <property type="match status" value="1"/>
</dbReference>
<dbReference type="Pfam" id="PF00970">
    <property type="entry name" value="FAD_binding_6"/>
    <property type="match status" value="1"/>
</dbReference>
<feature type="binding site" evidence="27">
    <location>
        <position position="78"/>
    </location>
    <ligand>
        <name>[2Fe-2S] cluster</name>
        <dbReference type="ChEBI" id="CHEBI:190135"/>
    </ligand>
</feature>
<accession>A0A517ZIG6</accession>
<keyword evidence="10" id="KW-0997">Cell inner membrane</keyword>
<dbReference type="KEGG" id="sdyn:Mal52_06940"/>
<evidence type="ECO:0000256" key="1">
    <source>
        <dbReference type="ARBA" id="ARBA00001974"/>
    </source>
</evidence>
<dbReference type="InterPro" id="IPR036010">
    <property type="entry name" value="2Fe-2S_ferredoxin-like_sf"/>
</dbReference>
<evidence type="ECO:0000256" key="23">
    <source>
        <dbReference type="ARBA" id="ARBA00023201"/>
    </source>
</evidence>
<evidence type="ECO:0000256" key="17">
    <source>
        <dbReference type="ARBA" id="ARBA00023014"/>
    </source>
</evidence>
<dbReference type="NCBIfam" id="TIGR01941">
    <property type="entry name" value="nqrF"/>
    <property type="match status" value="1"/>
</dbReference>
<dbReference type="InterPro" id="IPR001709">
    <property type="entry name" value="Flavoprot_Pyr_Nucl_cyt_Rdtase"/>
</dbReference>
<evidence type="ECO:0000256" key="26">
    <source>
        <dbReference type="ARBA" id="ARBA00048891"/>
    </source>
</evidence>
<dbReference type="InterPro" id="IPR039261">
    <property type="entry name" value="FNR_nucleotide-bd"/>
</dbReference>
<comment type="similarity">
    <text evidence="4 27">Belongs to the NqrF family.</text>
</comment>
<keyword evidence="15 27" id="KW-1278">Translocase</keyword>
<comment type="subcellular location">
    <subcellularLocation>
        <location evidence="3">Cell inner membrane</location>
    </subcellularLocation>
    <subcellularLocation>
        <location evidence="27">Cell membrane</location>
        <topology evidence="27">Single-pass membrane protein</topology>
    </subcellularLocation>
</comment>
<feature type="transmembrane region" description="Helical" evidence="27">
    <location>
        <begin position="6"/>
        <end position="26"/>
    </location>
</feature>
<evidence type="ECO:0000313" key="31">
    <source>
        <dbReference type="Proteomes" id="UP000319383"/>
    </source>
</evidence>
<keyword evidence="19 27" id="KW-0915">Sodium</keyword>
<keyword evidence="21 27" id="KW-0830">Ubiquinone</keyword>
<reference evidence="30 31" key="1">
    <citation type="submission" date="2019-02" db="EMBL/GenBank/DDBJ databases">
        <title>Deep-cultivation of Planctomycetes and their phenomic and genomic characterization uncovers novel biology.</title>
        <authorList>
            <person name="Wiegand S."/>
            <person name="Jogler M."/>
            <person name="Boedeker C."/>
            <person name="Pinto D."/>
            <person name="Vollmers J."/>
            <person name="Rivas-Marin E."/>
            <person name="Kohn T."/>
            <person name="Peeters S.H."/>
            <person name="Heuer A."/>
            <person name="Rast P."/>
            <person name="Oberbeckmann S."/>
            <person name="Bunk B."/>
            <person name="Jeske O."/>
            <person name="Meyerdierks A."/>
            <person name="Storesund J.E."/>
            <person name="Kallscheuer N."/>
            <person name="Luecker S."/>
            <person name="Lage O.M."/>
            <person name="Pohl T."/>
            <person name="Merkel B.J."/>
            <person name="Hornburger P."/>
            <person name="Mueller R.-W."/>
            <person name="Bruemmer F."/>
            <person name="Labrenz M."/>
            <person name="Spormann A.M."/>
            <person name="Op den Camp H."/>
            <person name="Overmann J."/>
            <person name="Amann R."/>
            <person name="Jetten M.S.M."/>
            <person name="Mascher T."/>
            <person name="Medema M.H."/>
            <person name="Devos D.P."/>
            <person name="Kaster A.-K."/>
            <person name="Ovreas L."/>
            <person name="Rohde M."/>
            <person name="Galperin M.Y."/>
            <person name="Jogler C."/>
        </authorList>
    </citation>
    <scope>NUCLEOTIDE SEQUENCE [LARGE SCALE GENOMIC DNA]</scope>
    <source>
        <strain evidence="30 31">Mal52</strain>
    </source>
</reference>
<evidence type="ECO:0000256" key="13">
    <source>
        <dbReference type="ARBA" id="ARBA00022723"/>
    </source>
</evidence>
<evidence type="ECO:0000256" key="12">
    <source>
        <dbReference type="ARBA" id="ARBA00022714"/>
    </source>
</evidence>
<dbReference type="Gene3D" id="2.40.30.10">
    <property type="entry name" value="Translation factors"/>
    <property type="match status" value="1"/>
</dbReference>
<dbReference type="GO" id="GO:0006814">
    <property type="term" value="P:sodium ion transport"/>
    <property type="evidence" value="ECO:0007669"/>
    <property type="project" value="UniProtKB-UniRule"/>
</dbReference>
<evidence type="ECO:0000256" key="5">
    <source>
        <dbReference type="ARBA" id="ARBA00011309"/>
    </source>
</evidence>
<evidence type="ECO:0000256" key="2">
    <source>
        <dbReference type="ARBA" id="ARBA00002972"/>
    </source>
</evidence>
<name>A0A517ZIG6_9PLAN</name>
<dbReference type="GO" id="GO:0051537">
    <property type="term" value="F:2 iron, 2 sulfur cluster binding"/>
    <property type="evidence" value="ECO:0007669"/>
    <property type="project" value="UniProtKB-KW"/>
</dbReference>
<evidence type="ECO:0000256" key="11">
    <source>
        <dbReference type="ARBA" id="ARBA00022630"/>
    </source>
</evidence>
<evidence type="ECO:0000256" key="21">
    <source>
        <dbReference type="ARBA" id="ARBA00023075"/>
    </source>
</evidence>
<feature type="binding site" evidence="27">
    <location>
        <position position="69"/>
    </location>
    <ligand>
        <name>[2Fe-2S] cluster</name>
        <dbReference type="ChEBI" id="CHEBI:190135"/>
    </ligand>
</feature>
<keyword evidence="22 27" id="KW-0472">Membrane</keyword>
<dbReference type="GO" id="GO:0009055">
    <property type="term" value="F:electron transfer activity"/>
    <property type="evidence" value="ECO:0007669"/>
    <property type="project" value="UniProtKB-UniRule"/>
</dbReference>
<dbReference type="Gene3D" id="3.10.20.30">
    <property type="match status" value="1"/>
</dbReference>
<dbReference type="InterPro" id="IPR001041">
    <property type="entry name" value="2Fe-2S_ferredoxin-type"/>
</dbReference>
<dbReference type="PIRSF" id="PIRSF000044">
    <property type="entry name" value="Cis_Diol_DH_RD"/>
    <property type="match status" value="1"/>
</dbReference>
<keyword evidence="11 27" id="KW-0285">Flavoprotein</keyword>
<evidence type="ECO:0000256" key="22">
    <source>
        <dbReference type="ARBA" id="ARBA00023136"/>
    </source>
</evidence>
<dbReference type="SUPFAM" id="SSF52343">
    <property type="entry name" value="Ferredoxin reductase-like, C-terminal NADP-linked domain"/>
    <property type="match status" value="1"/>
</dbReference>
<evidence type="ECO:0000256" key="25">
    <source>
        <dbReference type="ARBA" id="ARBA00030787"/>
    </source>
</evidence>
<evidence type="ECO:0000256" key="15">
    <source>
        <dbReference type="ARBA" id="ARBA00022967"/>
    </source>
</evidence>
<dbReference type="FunFam" id="3.40.50.80:FF:000014">
    <property type="entry name" value="Na(+)-translocating NADH-quinone reductase subunit F"/>
    <property type="match status" value="1"/>
</dbReference>
<evidence type="ECO:0000256" key="7">
    <source>
        <dbReference type="ARBA" id="ARBA00019729"/>
    </source>
</evidence>
<dbReference type="SUPFAM" id="SSF54292">
    <property type="entry name" value="2Fe-2S ferredoxin-like"/>
    <property type="match status" value="1"/>
</dbReference>
<protein>
    <recommendedName>
        <fullName evidence="7 27">Na(+)-translocating NADH-quinone reductase subunit F</fullName>
        <shortName evidence="27">Na(+)-NQR subunit F</shortName>
        <shortName evidence="27">Na(+)-translocating NQR subunit F</shortName>
        <ecNumber evidence="6 27">7.2.1.1</ecNumber>
    </recommendedName>
    <alternativeName>
        <fullName evidence="25 27">NQR complex subunit F</fullName>
    </alternativeName>
    <alternativeName>
        <fullName evidence="24 27">NQR-1 subunit F</fullName>
    </alternativeName>
</protein>
<comment type="catalytic activity">
    <reaction evidence="26 27">
        <text>a ubiquinone + n Na(+)(in) + NADH + H(+) = a ubiquinol + n Na(+)(out) + NAD(+)</text>
        <dbReference type="Rhea" id="RHEA:47748"/>
        <dbReference type="Rhea" id="RHEA-COMP:9565"/>
        <dbReference type="Rhea" id="RHEA-COMP:9566"/>
        <dbReference type="ChEBI" id="CHEBI:15378"/>
        <dbReference type="ChEBI" id="CHEBI:16389"/>
        <dbReference type="ChEBI" id="CHEBI:17976"/>
        <dbReference type="ChEBI" id="CHEBI:29101"/>
        <dbReference type="ChEBI" id="CHEBI:57540"/>
        <dbReference type="ChEBI" id="CHEBI:57945"/>
        <dbReference type="EC" id="7.2.1.1"/>
    </reaction>
</comment>
<keyword evidence="12 27" id="KW-0001">2Fe-2S</keyword>
<sequence length="408" mass="45621">MDMTILYGVGMFTAIVLALVLIILIARKGLVASGNVDIVVNNERTLSVPAGGKLLNVLADSKIFVSSACGGGGTCAQCKVLIESGGGDILKTEEAHITKREAAEGCRLSCQVAVKRDMKIEVPPEVFGVKQWRCKVRSNENVATFIKELVLELPEGEDVGFRAGGYIQIECPPHHLKYSEFDVEEEYRPDWDKFNLWRFESSVDETVTRAYSMANYPEEKGIIMLNVRVASPPPRAPEGTPPGKMSSYIFNLKPGDEVTISGPFGEFFAKETDAEMVFIGGGAGMAPMRSHLFDLFKRVHTKRKVSFWYGARSLREMFYVEDFDMLARENDNFEWHAALSEPLPEDNWTGYTGFIHQVLYENYLKDHPAPEDCEYYICGPPMMNAAIFKLLDDLGVEKENILYDDFGG</sequence>
<evidence type="ECO:0000256" key="9">
    <source>
        <dbReference type="ARBA" id="ARBA00022475"/>
    </source>
</evidence>
<evidence type="ECO:0000256" key="24">
    <source>
        <dbReference type="ARBA" id="ARBA00030032"/>
    </source>
</evidence>
<keyword evidence="16 27" id="KW-0408">Iron</keyword>
<dbReference type="Gene3D" id="3.40.50.80">
    <property type="entry name" value="Nucleotide-binding domain of ferredoxin-NADP reductase (FNR) module"/>
    <property type="match status" value="1"/>
</dbReference>
<dbReference type="Pfam" id="PF00111">
    <property type="entry name" value="Fer2"/>
    <property type="match status" value="1"/>
</dbReference>
<dbReference type="PRINTS" id="PR00371">
    <property type="entry name" value="FPNCR"/>
</dbReference>